<organism evidence="1 2">
    <name type="scientific">Eumeta variegata</name>
    <name type="common">Bagworm moth</name>
    <name type="synonym">Eumeta japonica</name>
    <dbReference type="NCBI Taxonomy" id="151549"/>
    <lineage>
        <taxon>Eukaryota</taxon>
        <taxon>Metazoa</taxon>
        <taxon>Ecdysozoa</taxon>
        <taxon>Arthropoda</taxon>
        <taxon>Hexapoda</taxon>
        <taxon>Insecta</taxon>
        <taxon>Pterygota</taxon>
        <taxon>Neoptera</taxon>
        <taxon>Endopterygota</taxon>
        <taxon>Lepidoptera</taxon>
        <taxon>Glossata</taxon>
        <taxon>Ditrysia</taxon>
        <taxon>Tineoidea</taxon>
        <taxon>Psychidae</taxon>
        <taxon>Oiketicinae</taxon>
        <taxon>Eumeta</taxon>
    </lineage>
</organism>
<accession>A0A4C1TQ13</accession>
<keyword evidence="2" id="KW-1185">Reference proteome</keyword>
<sequence>MDIELIPSFCVLADRALSSGPNCDSVFESDTDPRLGFDRCLAFNPMVPFSILVPLSNLIPVPPLVPIPVALSILIPVPHSCSQHRSGPAYYLDSSTEYRRI</sequence>
<proteinExistence type="predicted"/>
<evidence type="ECO:0000313" key="2">
    <source>
        <dbReference type="Proteomes" id="UP000299102"/>
    </source>
</evidence>
<protein>
    <submittedName>
        <fullName evidence="1">Uncharacterized protein</fullName>
    </submittedName>
</protein>
<reference evidence="1 2" key="1">
    <citation type="journal article" date="2019" name="Commun. Biol.">
        <title>The bagworm genome reveals a unique fibroin gene that provides high tensile strength.</title>
        <authorList>
            <person name="Kono N."/>
            <person name="Nakamura H."/>
            <person name="Ohtoshi R."/>
            <person name="Tomita M."/>
            <person name="Numata K."/>
            <person name="Arakawa K."/>
        </authorList>
    </citation>
    <scope>NUCLEOTIDE SEQUENCE [LARGE SCALE GENOMIC DNA]</scope>
</reference>
<comment type="caution">
    <text evidence="1">The sequence shown here is derived from an EMBL/GenBank/DDBJ whole genome shotgun (WGS) entry which is preliminary data.</text>
</comment>
<dbReference type="Proteomes" id="UP000299102">
    <property type="component" value="Unassembled WGS sequence"/>
</dbReference>
<name>A0A4C1TQ13_EUMVA</name>
<evidence type="ECO:0000313" key="1">
    <source>
        <dbReference type="EMBL" id="GBP16065.1"/>
    </source>
</evidence>
<dbReference type="EMBL" id="BGZK01000076">
    <property type="protein sequence ID" value="GBP16065.1"/>
    <property type="molecule type" value="Genomic_DNA"/>
</dbReference>
<gene>
    <name evidence="1" type="ORF">EVAR_94405_1</name>
</gene>
<dbReference type="AlphaFoldDB" id="A0A4C1TQ13"/>